<keyword evidence="1" id="KW-0547">Nucleotide-binding</keyword>
<dbReference type="OrthoDB" id="16030at2759"/>
<keyword evidence="2" id="KW-0342">GTP-binding</keyword>
<evidence type="ECO:0000313" key="5">
    <source>
        <dbReference type="Proteomes" id="UP000241769"/>
    </source>
</evidence>
<dbReference type="GO" id="GO:0006886">
    <property type="term" value="P:intracellular protein transport"/>
    <property type="evidence" value="ECO:0007669"/>
    <property type="project" value="InterPro"/>
</dbReference>
<dbReference type="PANTHER" id="PTHR24070">
    <property type="entry name" value="RAS, DI-RAS, AND RHEB FAMILY MEMBERS OF SMALL GTPASE SUPERFAMILY"/>
    <property type="match status" value="1"/>
</dbReference>
<dbReference type="Gene3D" id="3.40.50.410">
    <property type="entry name" value="von Willebrand factor, type A domain"/>
    <property type="match status" value="1"/>
</dbReference>
<evidence type="ECO:0000313" key="4">
    <source>
        <dbReference type="EMBL" id="PRP85887.1"/>
    </source>
</evidence>
<dbReference type="Pfam" id="PF00071">
    <property type="entry name" value="Ras"/>
    <property type="match status" value="2"/>
</dbReference>
<dbReference type="PRINTS" id="PR00449">
    <property type="entry name" value="RASTRNSFRMNG"/>
</dbReference>
<proteinExistence type="predicted"/>
<evidence type="ECO:0000259" key="3">
    <source>
        <dbReference type="SMART" id="SM00327"/>
    </source>
</evidence>
<dbReference type="GO" id="GO:0007165">
    <property type="term" value="P:signal transduction"/>
    <property type="evidence" value="ECO:0007669"/>
    <property type="project" value="InterPro"/>
</dbReference>
<dbReference type="Proteomes" id="UP000241769">
    <property type="component" value="Unassembled WGS sequence"/>
</dbReference>
<dbReference type="SMART" id="SM00327">
    <property type="entry name" value="VWA"/>
    <property type="match status" value="1"/>
</dbReference>
<dbReference type="InterPro" id="IPR001806">
    <property type="entry name" value="Small_GTPase"/>
</dbReference>
<dbReference type="Gene3D" id="2.30.30.380">
    <property type="entry name" value="Zn-finger domain of Sec23/24"/>
    <property type="match status" value="1"/>
</dbReference>
<dbReference type="InterPro" id="IPR036465">
    <property type="entry name" value="vWFA_dom_sf"/>
</dbReference>
<dbReference type="GO" id="GO:0006888">
    <property type="term" value="P:endoplasmic reticulum to Golgi vesicle-mediated transport"/>
    <property type="evidence" value="ECO:0007669"/>
    <property type="project" value="InterPro"/>
</dbReference>
<dbReference type="STRING" id="1890364.A0A2P6NPK1"/>
<dbReference type="GO" id="GO:0008270">
    <property type="term" value="F:zinc ion binding"/>
    <property type="evidence" value="ECO:0007669"/>
    <property type="project" value="InterPro"/>
</dbReference>
<dbReference type="GO" id="GO:0005525">
    <property type="term" value="F:GTP binding"/>
    <property type="evidence" value="ECO:0007669"/>
    <property type="project" value="UniProtKB-KW"/>
</dbReference>
<dbReference type="GO" id="GO:0030127">
    <property type="term" value="C:COPII vesicle coat"/>
    <property type="evidence" value="ECO:0007669"/>
    <property type="project" value="InterPro"/>
</dbReference>
<dbReference type="SUPFAM" id="SSF82919">
    <property type="entry name" value="Zn-finger domain of Sec23/24"/>
    <property type="match status" value="1"/>
</dbReference>
<evidence type="ECO:0000256" key="2">
    <source>
        <dbReference type="ARBA" id="ARBA00023134"/>
    </source>
</evidence>
<dbReference type="SUPFAM" id="SSF53300">
    <property type="entry name" value="vWA-like"/>
    <property type="match status" value="1"/>
</dbReference>
<dbReference type="InterPro" id="IPR036174">
    <property type="entry name" value="Znf_Sec23_Sec24_sf"/>
</dbReference>
<evidence type="ECO:0000256" key="1">
    <source>
        <dbReference type="ARBA" id="ARBA00022741"/>
    </source>
</evidence>
<dbReference type="FunCoup" id="A0A2P6NPK1">
    <property type="interactions" value="10"/>
</dbReference>
<organism evidence="4 5">
    <name type="scientific">Planoprotostelium fungivorum</name>
    <dbReference type="NCBI Taxonomy" id="1890364"/>
    <lineage>
        <taxon>Eukaryota</taxon>
        <taxon>Amoebozoa</taxon>
        <taxon>Evosea</taxon>
        <taxon>Variosea</taxon>
        <taxon>Cavosteliida</taxon>
        <taxon>Cavosteliaceae</taxon>
        <taxon>Planoprotostelium</taxon>
    </lineage>
</organism>
<gene>
    <name evidence="4" type="ORF">PROFUN_06161</name>
</gene>
<dbReference type="InterPro" id="IPR002035">
    <property type="entry name" value="VWF_A"/>
</dbReference>
<dbReference type="PROSITE" id="PS51419">
    <property type="entry name" value="RAB"/>
    <property type="match status" value="1"/>
</dbReference>
<comment type="caution">
    <text evidence="4">The sequence shown here is derived from an EMBL/GenBank/DDBJ whole genome shotgun (WGS) entry which is preliminary data.</text>
</comment>
<sequence>MSIHFGAAEIFIGPSETEVYLDDEEANKSFLAEWSDGPAGVAMIDLLGNTYGLSQIANVNSCRYCWTGRVQLHERTVLCEPFLDLYATSNKTQRGANGFLLVYDVTSRSSFDEVNSIRETITRCRDRKDLPFVLCGNKVDLERDREVSKEEALRWCNNYKIPYFETSAKARINIEECMIRLVQQCDHHEGNNYKIVVVGSGGVGKSAICIQFIQNHFICEYDPTIEDSYRKQIMIPGLAAARNKVRGAPALEKKSSFFNRLLGRSDDKVKPANKDKKPKEGSETVELMDGNVLCLELGDLKNAKELATGDPILCDKCESALSSNTPYKNGTWNCEFCNHKNEVTLSDEELPWGNTQEYMIEPPRANDDDGGRGSGLLIFCVDVSGSMCVTSEVPAGFALLQVKGLNVPKNVGGEPVGPQFLPRQKSDVTYVSRMQCVQAAMQVQLEDILKAHPGKRICLITFASDVQVIGDGTSDVQVVAGDKLSDYNALLSLGSSLSANDFHSIRDSKDELSKKIFDLSEDGQTALGPALAVAVGLASKFNKSEVIVATDGQSNIGIGPTDNGKVKGEDIYETMGHVAKKNGTIISVIGIEGSDCSMVSLGKCAAITSGAVNIVKPLELQRKMRALVDNPVLGTDVSVKVFTHPSLEIRFDGKRESEIGNVTQETNVTWHFSSKKNVGSVRCVPFQVHVDYRKPDGGRYLRVITEKRPLSDSRKTSEKSIDVSVVALGSVQLASRLALDGDMDRAKKVIWSVGQLFKRAAKSDNQLEEYAEWKARTRDLYDSVCSALKSDGVKDGDVKVFYNMKSAFRVTFLAGDRKKEACSTRKLHLIK</sequence>
<dbReference type="InterPro" id="IPR027417">
    <property type="entry name" value="P-loop_NTPase"/>
</dbReference>
<dbReference type="Gene3D" id="3.40.50.300">
    <property type="entry name" value="P-loop containing nucleotide triphosphate hydrolases"/>
    <property type="match status" value="2"/>
</dbReference>
<keyword evidence="5" id="KW-1185">Reference proteome</keyword>
<dbReference type="PROSITE" id="PS51421">
    <property type="entry name" value="RAS"/>
    <property type="match status" value="1"/>
</dbReference>
<accession>A0A2P6NPK1</accession>
<dbReference type="SMART" id="SM00173">
    <property type="entry name" value="RAS"/>
    <property type="match status" value="1"/>
</dbReference>
<dbReference type="AlphaFoldDB" id="A0A2P6NPK1"/>
<name>A0A2P6NPK1_9EUKA</name>
<dbReference type="SMART" id="SM00175">
    <property type="entry name" value="RAB"/>
    <property type="match status" value="1"/>
</dbReference>
<reference evidence="4 5" key="1">
    <citation type="journal article" date="2018" name="Genome Biol. Evol.">
        <title>Multiple Roots of Fruiting Body Formation in Amoebozoa.</title>
        <authorList>
            <person name="Hillmann F."/>
            <person name="Forbes G."/>
            <person name="Novohradska S."/>
            <person name="Ferling I."/>
            <person name="Riege K."/>
            <person name="Groth M."/>
            <person name="Westermann M."/>
            <person name="Marz M."/>
            <person name="Spaller T."/>
            <person name="Winckler T."/>
            <person name="Schaap P."/>
            <person name="Glockner G."/>
        </authorList>
    </citation>
    <scope>NUCLEOTIDE SEQUENCE [LARGE SCALE GENOMIC DNA]</scope>
    <source>
        <strain evidence="4 5">Jena</strain>
    </source>
</reference>
<dbReference type="InParanoid" id="A0A2P6NPK1"/>
<dbReference type="SUPFAM" id="SSF52540">
    <property type="entry name" value="P-loop containing nucleoside triphosphate hydrolases"/>
    <property type="match status" value="2"/>
</dbReference>
<dbReference type="GO" id="GO:0003924">
    <property type="term" value="F:GTPase activity"/>
    <property type="evidence" value="ECO:0007669"/>
    <property type="project" value="InterPro"/>
</dbReference>
<dbReference type="InterPro" id="IPR020849">
    <property type="entry name" value="Small_GTPase_Ras-type"/>
</dbReference>
<feature type="domain" description="VWFA" evidence="3">
    <location>
        <begin position="374"/>
        <end position="623"/>
    </location>
</feature>
<protein>
    <recommendedName>
        <fullName evidence="3">VWFA domain-containing protein</fullName>
    </recommendedName>
</protein>
<dbReference type="EMBL" id="MDYQ01000038">
    <property type="protein sequence ID" value="PRP85887.1"/>
    <property type="molecule type" value="Genomic_DNA"/>
</dbReference>